<dbReference type="WBParaSite" id="Minc3s00120g05174">
    <property type="protein sequence ID" value="Minc3s00120g05174"/>
    <property type="gene ID" value="Minc3s00120g05174"/>
</dbReference>
<keyword evidence="1" id="KW-1185">Reference proteome</keyword>
<evidence type="ECO:0000313" key="1">
    <source>
        <dbReference type="Proteomes" id="UP000887563"/>
    </source>
</evidence>
<protein>
    <submittedName>
        <fullName evidence="2">Candidate secreted effector</fullName>
    </submittedName>
</protein>
<dbReference type="AlphaFoldDB" id="A0A914KUG7"/>
<proteinExistence type="predicted"/>
<dbReference type="Proteomes" id="UP000887563">
    <property type="component" value="Unplaced"/>
</dbReference>
<name>A0A914KUG7_MELIC</name>
<reference evidence="2" key="1">
    <citation type="submission" date="2022-11" db="UniProtKB">
        <authorList>
            <consortium name="WormBaseParasite"/>
        </authorList>
    </citation>
    <scope>IDENTIFICATION</scope>
</reference>
<organism evidence="1 2">
    <name type="scientific">Meloidogyne incognita</name>
    <name type="common">Southern root-knot nematode worm</name>
    <name type="synonym">Oxyuris incognita</name>
    <dbReference type="NCBI Taxonomy" id="6306"/>
    <lineage>
        <taxon>Eukaryota</taxon>
        <taxon>Metazoa</taxon>
        <taxon>Ecdysozoa</taxon>
        <taxon>Nematoda</taxon>
        <taxon>Chromadorea</taxon>
        <taxon>Rhabditida</taxon>
        <taxon>Tylenchina</taxon>
        <taxon>Tylenchomorpha</taxon>
        <taxon>Tylenchoidea</taxon>
        <taxon>Meloidogynidae</taxon>
        <taxon>Meloidogyninae</taxon>
        <taxon>Meloidogyne</taxon>
        <taxon>Meloidogyne incognita group</taxon>
    </lineage>
</organism>
<accession>A0A914KUG7</accession>
<evidence type="ECO:0000313" key="2">
    <source>
        <dbReference type="WBParaSite" id="Minc3s00120g05174"/>
    </source>
</evidence>
<sequence length="127" mass="13140">MLTKCSAASGTDDVTKRASTASLCEKPISTTGSISPTGISAGASDLPSVNSNNLIISLSNPFINSSNFSNNLKAACSLLPLSLSLLVEVDGIDGSSENVSQCFISSFNIEQIAEKISLPHLLCNCQT</sequence>